<dbReference type="AlphaFoldDB" id="A0A6N0HZU0"/>
<sequence length="52" mass="5964">MPKKMRDFLGSELGVALSVNEPRVRHVMNYFGSDKRYAIAYTMIRKGRGGCR</sequence>
<dbReference type="EMBL" id="CP054491">
    <property type="protein sequence ID" value="QKQ27878.1"/>
    <property type="molecule type" value="Genomic_DNA"/>
</dbReference>
<dbReference type="RefSeq" id="WP_174673624.1">
    <property type="nucleotide sequence ID" value="NZ_CP054491.1"/>
</dbReference>
<evidence type="ECO:0000313" key="2">
    <source>
        <dbReference type="Proteomes" id="UP000509658"/>
    </source>
</evidence>
<accession>A0A6N0HZU0</accession>
<proteinExistence type="predicted"/>
<keyword evidence="2" id="KW-1185">Reference proteome</keyword>
<evidence type="ECO:0000313" key="1">
    <source>
        <dbReference type="EMBL" id="QKQ27878.1"/>
    </source>
</evidence>
<reference evidence="1 2" key="1">
    <citation type="submission" date="2020-05" db="EMBL/GenBank/DDBJ databases">
        <title>Horizontal transmission and recombination maintain forever young bacterial symbiont genomes.</title>
        <authorList>
            <person name="Russell S.L."/>
            <person name="Pepper-Tunick E."/>
            <person name="Svedberg J."/>
            <person name="Byrne A."/>
            <person name="Ruelas Castillo J."/>
            <person name="Vollmers C."/>
            <person name="Beinart R.A."/>
            <person name="Corbett-Detig R."/>
        </authorList>
    </citation>
    <scope>NUCLEOTIDE SEQUENCE [LARGE SCALE GENOMIC DNA]</scope>
    <source>
        <strain evidence="1">Santa_Monica_outfall</strain>
    </source>
</reference>
<dbReference type="KEGG" id="rev:HUE57_17535"/>
<organism evidence="1 2">
    <name type="scientific">Candidatus Reidiella endopervernicosa</name>
    <dbReference type="NCBI Taxonomy" id="2738883"/>
    <lineage>
        <taxon>Bacteria</taxon>
        <taxon>Pseudomonadati</taxon>
        <taxon>Pseudomonadota</taxon>
        <taxon>Gammaproteobacteria</taxon>
        <taxon>Candidatus Reidiella</taxon>
    </lineage>
</organism>
<name>A0A6N0HZU0_9GAMM</name>
<protein>
    <submittedName>
        <fullName evidence="1">Uncharacterized protein</fullName>
    </submittedName>
</protein>
<dbReference type="Proteomes" id="UP000509658">
    <property type="component" value="Chromosome"/>
</dbReference>
<gene>
    <name evidence="1" type="ORF">HUE57_17535</name>
</gene>